<reference evidence="3" key="1">
    <citation type="submission" date="2021-02" db="EMBL/GenBank/DDBJ databases">
        <authorList>
            <person name="Dougan E. K."/>
            <person name="Rhodes N."/>
            <person name="Thang M."/>
            <person name="Chan C."/>
        </authorList>
    </citation>
    <scope>NUCLEOTIDE SEQUENCE</scope>
</reference>
<feature type="chain" id="PRO_5032735004" evidence="2">
    <location>
        <begin position="22"/>
        <end position="328"/>
    </location>
</feature>
<feature type="transmembrane region" description="Helical" evidence="1">
    <location>
        <begin position="112"/>
        <end position="130"/>
    </location>
</feature>
<dbReference type="AlphaFoldDB" id="A0A812SFS9"/>
<evidence type="ECO:0000256" key="2">
    <source>
        <dbReference type="SAM" id="SignalP"/>
    </source>
</evidence>
<feature type="transmembrane region" description="Helical" evidence="1">
    <location>
        <begin position="32"/>
        <end position="53"/>
    </location>
</feature>
<gene>
    <name evidence="3" type="ORF">SNAT2548_LOCUS26685</name>
</gene>
<feature type="transmembrane region" description="Helical" evidence="1">
    <location>
        <begin position="65"/>
        <end position="92"/>
    </location>
</feature>
<evidence type="ECO:0000313" key="3">
    <source>
        <dbReference type="EMBL" id="CAE7474939.1"/>
    </source>
</evidence>
<keyword evidence="2" id="KW-0732">Signal</keyword>
<dbReference type="Proteomes" id="UP000604046">
    <property type="component" value="Unassembled WGS sequence"/>
</dbReference>
<feature type="transmembrane region" description="Helical" evidence="1">
    <location>
        <begin position="204"/>
        <end position="227"/>
    </location>
</feature>
<evidence type="ECO:0000313" key="4">
    <source>
        <dbReference type="Proteomes" id="UP000604046"/>
    </source>
</evidence>
<protein>
    <submittedName>
        <fullName evidence="3">Uncharacterized protein</fullName>
    </submittedName>
</protein>
<feature type="transmembrane region" description="Helical" evidence="1">
    <location>
        <begin position="161"/>
        <end position="184"/>
    </location>
</feature>
<dbReference type="EMBL" id="CAJNDS010002437">
    <property type="protein sequence ID" value="CAE7474939.1"/>
    <property type="molecule type" value="Genomic_DNA"/>
</dbReference>
<keyword evidence="1" id="KW-1133">Transmembrane helix</keyword>
<sequence length="328" mass="36119">MVVRVMGALSLFLGSYLVSLRGNIQNQDLQDMFYPTVAILYKTLFSQFVNLTWTYFPGRRDCTALWLTSATTTVAVSSEGFYYAGLVLMLAFGQGTNYQVVRRGAVSVATHAGFAILGRFNVIGTLILLVRRNVARQFGWQPPEIREVESLRDLVLRTSSVSAILSWAIMFFACLLYMLANLAAHSVYGCERASPTCRYLYRPATYVVCSVAGFGMILTEFIVAWGMRWMRQQRGSMEGGCTLAAVWKALNQLSLPGMHCQPYATAKARAQIPETVNTGLSGVEGFLCLTPRECAALLATNFALALIMATVGSFLILGMKEELEGLLV</sequence>
<organism evidence="3 4">
    <name type="scientific">Symbiodinium natans</name>
    <dbReference type="NCBI Taxonomy" id="878477"/>
    <lineage>
        <taxon>Eukaryota</taxon>
        <taxon>Sar</taxon>
        <taxon>Alveolata</taxon>
        <taxon>Dinophyceae</taxon>
        <taxon>Suessiales</taxon>
        <taxon>Symbiodiniaceae</taxon>
        <taxon>Symbiodinium</taxon>
    </lineage>
</organism>
<keyword evidence="1" id="KW-0812">Transmembrane</keyword>
<feature type="signal peptide" evidence="2">
    <location>
        <begin position="1"/>
        <end position="21"/>
    </location>
</feature>
<keyword evidence="1" id="KW-0472">Membrane</keyword>
<keyword evidence="4" id="KW-1185">Reference proteome</keyword>
<name>A0A812SFS9_9DINO</name>
<evidence type="ECO:0000256" key="1">
    <source>
        <dbReference type="SAM" id="Phobius"/>
    </source>
</evidence>
<comment type="caution">
    <text evidence="3">The sequence shown here is derived from an EMBL/GenBank/DDBJ whole genome shotgun (WGS) entry which is preliminary data.</text>
</comment>
<proteinExistence type="predicted"/>
<feature type="transmembrane region" description="Helical" evidence="1">
    <location>
        <begin position="295"/>
        <end position="319"/>
    </location>
</feature>
<accession>A0A812SFS9</accession>
<dbReference type="OrthoDB" id="443379at2759"/>